<feature type="transmembrane region" description="Helical" evidence="4">
    <location>
        <begin position="256"/>
        <end position="276"/>
    </location>
</feature>
<dbReference type="PANTHER" id="PTHR43065:SF42">
    <property type="entry name" value="TWO-COMPONENT SENSOR PPRA"/>
    <property type="match status" value="1"/>
</dbReference>
<dbReference type="CDD" id="cd00130">
    <property type="entry name" value="PAS"/>
    <property type="match status" value="1"/>
</dbReference>
<dbReference type="InterPro" id="IPR004358">
    <property type="entry name" value="Sig_transdc_His_kin-like_C"/>
</dbReference>
<feature type="domain" description="PAS" evidence="6">
    <location>
        <begin position="292"/>
        <end position="364"/>
    </location>
</feature>
<dbReference type="NCBIfam" id="TIGR00229">
    <property type="entry name" value="sensory_box"/>
    <property type="match status" value="1"/>
</dbReference>
<name>A0A643FGN0_IDEDE</name>
<sequence length="678" mass="74436">MKHAGPVLSPQPLPAQGLPAALRRGLWAWPLLLSLLFVGGVVLWAHRTDRQERDEAHRTMISDALSAEAQLRARLDLEALHLRSLAAQLRRAPHNRQTLATSPEVEEGFRGLWLSVTWLDADNRIIAHLPPQEAPLLPAASDERDGLSAHLVAPVDPEMADAVPETNRFDVAGEKVVVRFSPSTLLKRDTPWWLTRRYEVQLVDGSEQIIASADGPVAAQPGPGTRDSYRVLVGGGMPGVYLQLTEREVPAPWWDGLPLVLVGGFLLLVGSATVLLRRQMRQVSAAEAAWRTEVAWRSAMEDSALVGLRARDAEGRLLYVNRTFCELVGRPAEQLIGLKPPMPYWPPESAGEAMQRSRRGLAGLAPREGYEAQWRHADGHPIEVMVFESPLVDARGQQIGWMGSIIDITQRKRLEERERHQAEALAHQARLTTLGEVASALAHQLNQPLTAVAGYNAGVLRRLEQAGCEDTMVLQALRRQGEQAAEAGRIVRRIREFLTRRAPRREPAVLAETVRQAAGLLQRDLQRQKIQVVLDLPPDLPLVQADPVLIEQVLINLLRNAADELVQQPEGQPRQIRVSAHDTGSGFVRLDVDDSGPGLAGRTAEQLTTPFYSTKPEGMGMGLAICRSVIEVHHGAFDAGVSPLGGARFSCSLPVWRADADLDGEEDPDDETDGAPGR</sequence>
<dbReference type="RefSeq" id="WP_151122466.1">
    <property type="nucleotide sequence ID" value="NZ_CP088081.1"/>
</dbReference>
<dbReference type="PANTHER" id="PTHR43065">
    <property type="entry name" value="SENSOR HISTIDINE KINASE"/>
    <property type="match status" value="1"/>
</dbReference>
<dbReference type="InterPro" id="IPR036890">
    <property type="entry name" value="HATPase_C_sf"/>
</dbReference>
<proteinExistence type="predicted"/>
<evidence type="ECO:0000313" key="8">
    <source>
        <dbReference type="EMBL" id="KAB0584525.1"/>
    </source>
</evidence>
<dbReference type="SUPFAM" id="SSF55874">
    <property type="entry name" value="ATPase domain of HSP90 chaperone/DNA topoisomerase II/histidine kinase"/>
    <property type="match status" value="1"/>
</dbReference>
<dbReference type="SMART" id="SM00091">
    <property type="entry name" value="PAS"/>
    <property type="match status" value="1"/>
</dbReference>
<dbReference type="Gene3D" id="3.30.450.20">
    <property type="entry name" value="PAS domain"/>
    <property type="match status" value="1"/>
</dbReference>
<dbReference type="PRINTS" id="PR00344">
    <property type="entry name" value="BCTRLSENSOR"/>
</dbReference>
<dbReference type="CDD" id="cd00082">
    <property type="entry name" value="HisKA"/>
    <property type="match status" value="1"/>
</dbReference>
<dbReference type="InterPro" id="IPR000014">
    <property type="entry name" value="PAS"/>
</dbReference>
<accession>A0A643FGN0</accession>
<evidence type="ECO:0000259" key="7">
    <source>
        <dbReference type="PROSITE" id="PS50113"/>
    </source>
</evidence>
<feature type="domain" description="Histidine kinase" evidence="5">
    <location>
        <begin position="440"/>
        <end position="657"/>
    </location>
</feature>
<dbReference type="InterPro" id="IPR036097">
    <property type="entry name" value="HisK_dim/P_sf"/>
</dbReference>
<dbReference type="Proteomes" id="UP000430120">
    <property type="component" value="Unassembled WGS sequence"/>
</dbReference>
<feature type="transmembrane region" description="Helical" evidence="4">
    <location>
        <begin position="26"/>
        <end position="45"/>
    </location>
</feature>
<protein>
    <recommendedName>
        <fullName evidence="2">histidine kinase</fullName>
        <ecNumber evidence="2">2.7.13.3</ecNumber>
    </recommendedName>
</protein>
<dbReference type="InterPro" id="IPR000700">
    <property type="entry name" value="PAS-assoc_C"/>
</dbReference>
<comment type="catalytic activity">
    <reaction evidence="1">
        <text>ATP + protein L-histidine = ADP + protein N-phospho-L-histidine.</text>
        <dbReference type="EC" id="2.7.13.3"/>
    </reaction>
</comment>
<reference evidence="8 9" key="1">
    <citation type="submission" date="2019-09" db="EMBL/GenBank/DDBJ databases">
        <title>Draft genome sequences of 48 bacterial type strains from the CCUG.</title>
        <authorList>
            <person name="Tunovic T."/>
            <person name="Pineiro-Iglesias B."/>
            <person name="Unosson C."/>
            <person name="Inganas E."/>
            <person name="Ohlen M."/>
            <person name="Cardew S."/>
            <person name="Jensie-Markopoulos S."/>
            <person name="Salva-Serra F."/>
            <person name="Jaen-Luchoro D."/>
            <person name="Karlsson R."/>
            <person name="Svensson-Stadler L."/>
            <person name="Chun J."/>
            <person name="Moore E."/>
        </authorList>
    </citation>
    <scope>NUCLEOTIDE SEQUENCE [LARGE SCALE GENOMIC DNA]</scope>
    <source>
        <strain evidence="8 9">CCUG 30977</strain>
    </source>
</reference>
<dbReference type="SMART" id="SM00387">
    <property type="entry name" value="HATPase_c"/>
    <property type="match status" value="1"/>
</dbReference>
<dbReference type="InterPro" id="IPR003594">
    <property type="entry name" value="HATPase_dom"/>
</dbReference>
<dbReference type="OrthoDB" id="1931120at2"/>
<dbReference type="EC" id="2.7.13.3" evidence="2"/>
<keyword evidence="4" id="KW-1133">Transmembrane helix</keyword>
<dbReference type="GO" id="GO:0000155">
    <property type="term" value="F:phosphorelay sensor kinase activity"/>
    <property type="evidence" value="ECO:0007669"/>
    <property type="project" value="InterPro"/>
</dbReference>
<evidence type="ECO:0000256" key="2">
    <source>
        <dbReference type="ARBA" id="ARBA00012438"/>
    </source>
</evidence>
<dbReference type="Gene3D" id="1.10.287.130">
    <property type="match status" value="1"/>
</dbReference>
<dbReference type="InterPro" id="IPR013656">
    <property type="entry name" value="PAS_4"/>
</dbReference>
<keyword evidence="9" id="KW-1185">Reference proteome</keyword>
<dbReference type="InterPro" id="IPR003661">
    <property type="entry name" value="HisK_dim/P_dom"/>
</dbReference>
<dbReference type="Pfam" id="PF02518">
    <property type="entry name" value="HATPase_c"/>
    <property type="match status" value="1"/>
</dbReference>
<evidence type="ECO:0000313" key="9">
    <source>
        <dbReference type="Proteomes" id="UP000430120"/>
    </source>
</evidence>
<dbReference type="InterPro" id="IPR005467">
    <property type="entry name" value="His_kinase_dom"/>
</dbReference>
<feature type="domain" description="PAC" evidence="7">
    <location>
        <begin position="368"/>
        <end position="420"/>
    </location>
</feature>
<dbReference type="AlphaFoldDB" id="A0A643FGN0"/>
<dbReference type="SMART" id="SM00086">
    <property type="entry name" value="PAC"/>
    <property type="match status" value="1"/>
</dbReference>
<dbReference type="PROSITE" id="PS50113">
    <property type="entry name" value="PAC"/>
    <property type="match status" value="1"/>
</dbReference>
<dbReference type="EMBL" id="VZPB01000005">
    <property type="protein sequence ID" value="KAB0584525.1"/>
    <property type="molecule type" value="Genomic_DNA"/>
</dbReference>
<organism evidence="8 9">
    <name type="scientific">Ideonella dechloratans</name>
    <dbReference type="NCBI Taxonomy" id="36863"/>
    <lineage>
        <taxon>Bacteria</taxon>
        <taxon>Pseudomonadati</taxon>
        <taxon>Pseudomonadota</taxon>
        <taxon>Betaproteobacteria</taxon>
        <taxon>Burkholderiales</taxon>
        <taxon>Sphaerotilaceae</taxon>
        <taxon>Ideonella</taxon>
    </lineage>
</organism>
<evidence type="ECO:0000259" key="6">
    <source>
        <dbReference type="PROSITE" id="PS50112"/>
    </source>
</evidence>
<dbReference type="InterPro" id="IPR001610">
    <property type="entry name" value="PAC"/>
</dbReference>
<keyword evidence="4" id="KW-0472">Membrane</keyword>
<evidence type="ECO:0000259" key="5">
    <source>
        <dbReference type="PROSITE" id="PS50109"/>
    </source>
</evidence>
<keyword evidence="3" id="KW-0597">Phosphoprotein</keyword>
<evidence type="ECO:0000256" key="4">
    <source>
        <dbReference type="SAM" id="Phobius"/>
    </source>
</evidence>
<dbReference type="InterPro" id="IPR035965">
    <property type="entry name" value="PAS-like_dom_sf"/>
</dbReference>
<dbReference type="PROSITE" id="PS50109">
    <property type="entry name" value="HIS_KIN"/>
    <property type="match status" value="1"/>
</dbReference>
<evidence type="ECO:0000256" key="3">
    <source>
        <dbReference type="ARBA" id="ARBA00022553"/>
    </source>
</evidence>
<dbReference type="PROSITE" id="PS50112">
    <property type="entry name" value="PAS"/>
    <property type="match status" value="1"/>
</dbReference>
<dbReference type="SUPFAM" id="SSF55785">
    <property type="entry name" value="PYP-like sensor domain (PAS domain)"/>
    <property type="match status" value="1"/>
</dbReference>
<dbReference type="Pfam" id="PF08448">
    <property type="entry name" value="PAS_4"/>
    <property type="match status" value="1"/>
</dbReference>
<dbReference type="SUPFAM" id="SSF47384">
    <property type="entry name" value="Homodimeric domain of signal transducing histidine kinase"/>
    <property type="match status" value="1"/>
</dbReference>
<evidence type="ECO:0000256" key="1">
    <source>
        <dbReference type="ARBA" id="ARBA00000085"/>
    </source>
</evidence>
<comment type="caution">
    <text evidence="8">The sequence shown here is derived from an EMBL/GenBank/DDBJ whole genome shotgun (WGS) entry which is preliminary data.</text>
</comment>
<dbReference type="Gene3D" id="3.30.565.10">
    <property type="entry name" value="Histidine kinase-like ATPase, C-terminal domain"/>
    <property type="match status" value="1"/>
</dbReference>
<gene>
    <name evidence="8" type="ORF">F7Q92_03160</name>
</gene>
<keyword evidence="4" id="KW-0812">Transmembrane</keyword>